<dbReference type="ExpressionAtlas" id="B5DNC5">
    <property type="expression patterns" value="baseline"/>
</dbReference>
<keyword evidence="4" id="KW-0399">Innate immunity</keyword>
<comment type="similarity">
    <text evidence="2">Belongs to the Turandot family.</text>
</comment>
<evidence type="ECO:0000256" key="5">
    <source>
        <dbReference type="ARBA" id="ARBA00022729"/>
    </source>
</evidence>
<evidence type="ECO:0000313" key="8">
    <source>
        <dbReference type="RefSeq" id="XP_002134305.1"/>
    </source>
</evidence>
<evidence type="ECO:0000256" key="4">
    <source>
        <dbReference type="ARBA" id="ARBA00022588"/>
    </source>
</evidence>
<organism evidence="7 8">
    <name type="scientific">Drosophila pseudoobscura pseudoobscura</name>
    <name type="common">Fruit fly</name>
    <dbReference type="NCBI Taxonomy" id="46245"/>
    <lineage>
        <taxon>Eukaryota</taxon>
        <taxon>Metazoa</taxon>
        <taxon>Ecdysozoa</taxon>
        <taxon>Arthropoda</taxon>
        <taxon>Hexapoda</taxon>
        <taxon>Insecta</taxon>
        <taxon>Pterygota</taxon>
        <taxon>Neoptera</taxon>
        <taxon>Endopterygota</taxon>
        <taxon>Diptera</taxon>
        <taxon>Brachycera</taxon>
        <taxon>Muscomorpha</taxon>
        <taxon>Ephydroidea</taxon>
        <taxon>Drosophilidae</taxon>
        <taxon>Drosophila</taxon>
        <taxon>Sophophora</taxon>
    </lineage>
</organism>
<comment type="subcellular location">
    <subcellularLocation>
        <location evidence="1">Secreted</location>
    </subcellularLocation>
</comment>
<dbReference type="GO" id="GO:0034605">
    <property type="term" value="P:cellular response to heat"/>
    <property type="evidence" value="ECO:0007669"/>
    <property type="project" value="UniProtKB-ARBA"/>
</dbReference>
<sequence length="142" mass="15526">MSRLIHLSCVLALLVCLAGTISAGPIDDDRARLNQLLRNAEPADDAQLLANIQTAIALYKECVHCAADEHQVDDDLDREVKKFEDENRTVEGLPAQGGFWSCISAAADSVPDEVKDQAKELAKTSAKALFSKLVDYLKKMLN</sequence>
<dbReference type="HOGENOM" id="CLU_1733395_0_0_1"/>
<evidence type="ECO:0000256" key="1">
    <source>
        <dbReference type="ARBA" id="ARBA00004613"/>
    </source>
</evidence>
<evidence type="ECO:0000256" key="6">
    <source>
        <dbReference type="ARBA" id="ARBA00022859"/>
    </source>
</evidence>
<proteinExistence type="inferred from homology"/>
<dbReference type="OMA" id="GFWSCIS"/>
<dbReference type="RefSeq" id="XP_002134305.1">
    <property type="nucleotide sequence ID" value="XM_002134269.3"/>
</dbReference>
<protein>
    <submittedName>
        <fullName evidence="8">Protein Turandot Z-like</fullName>
    </submittedName>
</protein>
<dbReference type="KEGG" id="dpo:6901635"/>
<evidence type="ECO:0000313" key="7">
    <source>
        <dbReference type="Proteomes" id="UP000001819"/>
    </source>
</evidence>
<accession>A0A6I8UZT5</accession>
<dbReference type="GO" id="GO:0045087">
    <property type="term" value="P:innate immune response"/>
    <property type="evidence" value="ECO:0007669"/>
    <property type="project" value="UniProtKB-KW"/>
</dbReference>
<dbReference type="GO" id="GO:0005615">
    <property type="term" value="C:extracellular space"/>
    <property type="evidence" value="ECO:0007669"/>
    <property type="project" value="UniProtKB-ARBA"/>
</dbReference>
<keyword evidence="5" id="KW-0732">Signal</keyword>
<keyword evidence="6" id="KW-0391">Immunity</keyword>
<evidence type="ECO:0000256" key="2">
    <source>
        <dbReference type="ARBA" id="ARBA00010249"/>
    </source>
</evidence>
<keyword evidence="7" id="KW-1185">Reference proteome</keyword>
<name>B5DNC5_DROPS</name>
<dbReference type="GeneID" id="6901635"/>
<reference evidence="8" key="1">
    <citation type="submission" date="2025-08" db="UniProtKB">
        <authorList>
            <consortium name="RefSeq"/>
        </authorList>
    </citation>
    <scope>IDENTIFICATION</scope>
    <source>
        <strain evidence="8">MV-25-SWS-2005</strain>
        <tissue evidence="8">Whole body</tissue>
    </source>
</reference>
<gene>
    <name evidence="8" type="primary">LOC6901635</name>
</gene>
<accession>B5DNC5</accession>
<dbReference type="FunCoup" id="B5DNC5">
    <property type="interactions" value="14"/>
</dbReference>
<evidence type="ECO:0000256" key="3">
    <source>
        <dbReference type="ARBA" id="ARBA00022525"/>
    </source>
</evidence>
<dbReference type="Proteomes" id="UP000001819">
    <property type="component" value="Chromosome X"/>
</dbReference>
<dbReference type="GO" id="GO:0009617">
    <property type="term" value="P:response to bacterium"/>
    <property type="evidence" value="ECO:0007669"/>
    <property type="project" value="UniProtKB-ARBA"/>
</dbReference>
<keyword evidence="3" id="KW-0964">Secreted</keyword>
<dbReference type="Pfam" id="PF07240">
    <property type="entry name" value="Turandot"/>
    <property type="match status" value="1"/>
</dbReference>
<dbReference type="Bgee" id="FBgn0244582">
    <property type="expression patterns" value="Expressed in adult organism"/>
</dbReference>
<dbReference type="AlphaFoldDB" id="B5DNC5"/>
<dbReference type="InParanoid" id="B5DNC5"/>
<dbReference type="InterPro" id="IPR010825">
    <property type="entry name" value="Turandot"/>
</dbReference>